<keyword evidence="2" id="KW-1185">Reference proteome</keyword>
<name>A0AC61PQ44_9FIRM</name>
<comment type="caution">
    <text evidence="1">The sequence shown here is derived from an EMBL/GenBank/DDBJ whole genome shotgun (WGS) entry which is preliminary data.</text>
</comment>
<accession>A0AC61PQ44</accession>
<reference evidence="1" key="1">
    <citation type="submission" date="2017-04" db="EMBL/GenBank/DDBJ databases">
        <authorList>
            <person name="Varghese N."/>
            <person name="Submissions S."/>
        </authorList>
    </citation>
    <scope>NUCLEOTIDE SEQUENCE</scope>
    <source>
        <strain evidence="1">WTE2008</strain>
    </source>
</reference>
<dbReference type="EMBL" id="FWXZ01000008">
    <property type="protein sequence ID" value="SMC88436.1"/>
    <property type="molecule type" value="Genomic_DNA"/>
</dbReference>
<sequence>MSTKELILEEALRQFSQKGFDGTSMSDIAGPLGISKAALYKHFESKQQIFEEIIAESEVKYKAFFEKLSVHFLTGSHEAMNKQDVDVYSGITSEGLCENVLAFVRFSMSDEYSGQVRRMLTISQFQSRELGETYTRRYVDAMLGYDEKLFEQLMKAGVIKPGNPKVLAAMFYAPVIMYMGIWDREPDRADECEKAIRDHVEQFFTMTKHMGSVL</sequence>
<protein>
    <submittedName>
        <fullName evidence="1">Transcriptional regulator, TetR family</fullName>
    </submittedName>
</protein>
<dbReference type="Proteomes" id="UP000192328">
    <property type="component" value="Unassembled WGS sequence"/>
</dbReference>
<evidence type="ECO:0000313" key="2">
    <source>
        <dbReference type="Proteomes" id="UP000192328"/>
    </source>
</evidence>
<evidence type="ECO:0000313" key="1">
    <source>
        <dbReference type="EMBL" id="SMC88436.1"/>
    </source>
</evidence>
<organism evidence="1 2">
    <name type="scientific">Aristaeella lactis</name>
    <dbReference type="NCBI Taxonomy" id="3046383"/>
    <lineage>
        <taxon>Bacteria</taxon>
        <taxon>Bacillati</taxon>
        <taxon>Bacillota</taxon>
        <taxon>Clostridia</taxon>
        <taxon>Eubacteriales</taxon>
        <taxon>Aristaeellaceae</taxon>
        <taxon>Aristaeella</taxon>
    </lineage>
</organism>
<gene>
    <name evidence="1" type="ORF">SAMN06297397_2994</name>
</gene>
<proteinExistence type="predicted"/>